<dbReference type="EMBL" id="CP036264">
    <property type="protein sequence ID" value="QEF97861.1"/>
    <property type="molecule type" value="Genomic_DNA"/>
</dbReference>
<dbReference type="Proteomes" id="UP000321353">
    <property type="component" value="Chromosome"/>
</dbReference>
<dbReference type="KEGG" id="smam:Mal15_19070"/>
<gene>
    <name evidence="1" type="ORF">Mal15_19070</name>
</gene>
<keyword evidence="2" id="KW-1185">Reference proteome</keyword>
<proteinExistence type="predicted"/>
<dbReference type="AlphaFoldDB" id="A0A5B9M9E0"/>
<name>A0A5B9M9E0_9BACT</name>
<organism evidence="1 2">
    <name type="scientific">Stieleria maiorica</name>
    <dbReference type="NCBI Taxonomy" id="2795974"/>
    <lineage>
        <taxon>Bacteria</taxon>
        <taxon>Pseudomonadati</taxon>
        <taxon>Planctomycetota</taxon>
        <taxon>Planctomycetia</taxon>
        <taxon>Pirellulales</taxon>
        <taxon>Pirellulaceae</taxon>
        <taxon>Stieleria</taxon>
    </lineage>
</organism>
<evidence type="ECO:0000313" key="2">
    <source>
        <dbReference type="Proteomes" id="UP000321353"/>
    </source>
</evidence>
<accession>A0A5B9M9E0</accession>
<dbReference type="RefSeq" id="WP_147867470.1">
    <property type="nucleotide sequence ID" value="NZ_CP036264.1"/>
</dbReference>
<protein>
    <submittedName>
        <fullName evidence="1">Uncharacterized protein</fullName>
    </submittedName>
</protein>
<reference evidence="1 2" key="1">
    <citation type="submission" date="2019-02" db="EMBL/GenBank/DDBJ databases">
        <title>Planctomycetal bacteria perform biofilm scaping via a novel small molecule.</title>
        <authorList>
            <person name="Jeske O."/>
            <person name="Boedeker C."/>
            <person name="Wiegand S."/>
            <person name="Breitling P."/>
            <person name="Kallscheuer N."/>
            <person name="Jogler M."/>
            <person name="Rohde M."/>
            <person name="Petersen J."/>
            <person name="Medema M.H."/>
            <person name="Surup F."/>
            <person name="Jogler C."/>
        </authorList>
    </citation>
    <scope>NUCLEOTIDE SEQUENCE [LARGE SCALE GENOMIC DNA]</scope>
    <source>
        <strain evidence="1 2">Mal15</strain>
    </source>
</reference>
<sequence>MSKGENRITIIPAIHGKLTSDRKASEPDVAWIVQKWLERHPEVENRRGRIRAVSGQWTTEDGLKTEVITITMNIDDDIAGYDPEQDADLYEYWRAEPRYFEAS</sequence>
<evidence type="ECO:0000313" key="1">
    <source>
        <dbReference type="EMBL" id="QEF97861.1"/>
    </source>
</evidence>